<keyword evidence="3" id="KW-0874">Quinone</keyword>
<dbReference type="GO" id="GO:0070224">
    <property type="term" value="F:sulfide:quinone oxidoreductase activity"/>
    <property type="evidence" value="ECO:0007669"/>
    <property type="project" value="TreeGrafter"/>
</dbReference>
<evidence type="ECO:0000313" key="7">
    <source>
        <dbReference type="EMBL" id="MBT9283444.1"/>
    </source>
</evidence>
<gene>
    <name evidence="7" type="ORF">KM312_12550</name>
</gene>
<organism evidence="7 8">
    <name type="scientific">Hydrogenibacillus schlegelii</name>
    <name type="common">Bacillus schlegelii</name>
    <dbReference type="NCBI Taxonomy" id="1484"/>
    <lineage>
        <taxon>Bacteria</taxon>
        <taxon>Bacillati</taxon>
        <taxon>Bacillota</taxon>
        <taxon>Bacilli</taxon>
        <taxon>Bacillales</taxon>
        <taxon>Bacillales Family X. Incertae Sedis</taxon>
        <taxon>Hydrogenibacillus</taxon>
    </lineage>
</organism>
<evidence type="ECO:0000256" key="1">
    <source>
        <dbReference type="ARBA" id="ARBA00001974"/>
    </source>
</evidence>
<evidence type="ECO:0000256" key="2">
    <source>
        <dbReference type="ARBA" id="ARBA00022630"/>
    </source>
</evidence>
<reference evidence="7" key="1">
    <citation type="journal article" date="2021" name="Microbiology">
        <title>Metagenomic Analysis of the Microbial Community in the Underground Coal Fire Area (Kemerovo Region, Russia) Revealed Predominance of Thermophilic Members of the Phyla Deinococcus-thermus, Aquificae, and Firmicutes.</title>
        <authorList>
            <person name="Kadnikov V."/>
            <person name="Mardanov A.V."/>
            <person name="Beletsky A.V."/>
            <person name="Karnachuk O.V."/>
            <person name="Ravin N.V."/>
        </authorList>
    </citation>
    <scope>NUCLEOTIDE SEQUENCE</scope>
    <source>
        <strain evidence="7">RBS10-49</strain>
    </source>
</reference>
<dbReference type="InterPro" id="IPR036188">
    <property type="entry name" value="FAD/NAD-bd_sf"/>
</dbReference>
<evidence type="ECO:0000256" key="4">
    <source>
        <dbReference type="ARBA" id="ARBA00022827"/>
    </source>
</evidence>
<keyword evidence="2" id="KW-0285">Flavoprotein</keyword>
<dbReference type="EMBL" id="JAHHQF010000098">
    <property type="protein sequence ID" value="MBT9283444.1"/>
    <property type="molecule type" value="Genomic_DNA"/>
</dbReference>
<evidence type="ECO:0000256" key="5">
    <source>
        <dbReference type="ARBA" id="ARBA00022946"/>
    </source>
</evidence>
<name>A0A947CYD8_HYDSH</name>
<dbReference type="Proteomes" id="UP000748108">
    <property type="component" value="Unassembled WGS sequence"/>
</dbReference>
<dbReference type="AlphaFoldDB" id="A0A947CYD8"/>
<comment type="caution">
    <text evidence="7">The sequence shown here is derived from an EMBL/GenBank/DDBJ whole genome shotgun (WGS) entry which is preliminary data.</text>
</comment>
<proteinExistence type="predicted"/>
<sequence length="395" mass="43657">MKYRIVIAGGGTAGITVSARLLRARRDLAGHIAIVEPSDVHYYQPLWTLVGAGLVPRDVTVRPQAPLIPKGATWIRDAVLTFLPDENRIVLTGGESIRYDVLIVAVGLKLDWDQVPGAREAIEAGVAGSNYTFDTVLKTWAGIRRLEEGVGLFTFPHTPIKCAGAPQKIMYLADDRLRQRGVRSRVTLRYVAATPSIYSVPKYAATLEKVARERGIETVYRHTLTAVDPIKREATFRNLESGETVAMRFDFLHIVPPMTAPDVVRESPLADAAGWVDVDKHTLQHTRYPNVFALGDVANVPTSKTGAAIRKQAPVLVENVLQVLRGEPLTARHNGYSSCPFVSGIGRLVLAEFGYDGEILESFPFDQAEERFFIYVLKKDLLPVIYWNGMLKGVL</sequence>
<dbReference type="GO" id="GO:0070221">
    <property type="term" value="P:sulfide oxidation, using sulfide:quinone oxidoreductase"/>
    <property type="evidence" value="ECO:0007669"/>
    <property type="project" value="TreeGrafter"/>
</dbReference>
<evidence type="ECO:0000256" key="6">
    <source>
        <dbReference type="ARBA" id="ARBA00023002"/>
    </source>
</evidence>
<comment type="cofactor">
    <cofactor evidence="1">
        <name>FAD</name>
        <dbReference type="ChEBI" id="CHEBI:57692"/>
    </cofactor>
</comment>
<evidence type="ECO:0000256" key="3">
    <source>
        <dbReference type="ARBA" id="ARBA00022719"/>
    </source>
</evidence>
<dbReference type="PANTHER" id="PTHR10632">
    <property type="entry name" value="SULFIDE:QUINONE OXIDOREDUCTASE"/>
    <property type="match status" value="1"/>
</dbReference>
<dbReference type="FunFam" id="3.50.50.60:FF:000034">
    <property type="entry name" value="sulfide:quinone oxidoreductase, mitochondrial"/>
    <property type="match status" value="1"/>
</dbReference>
<dbReference type="InterPro" id="IPR015904">
    <property type="entry name" value="Sulphide_quinone_reductase"/>
</dbReference>
<dbReference type="PRINTS" id="PR00469">
    <property type="entry name" value="PNDRDTASEII"/>
</dbReference>
<dbReference type="PRINTS" id="PR00368">
    <property type="entry name" value="FADPNR"/>
</dbReference>
<evidence type="ECO:0000313" key="8">
    <source>
        <dbReference type="Proteomes" id="UP000748108"/>
    </source>
</evidence>
<protein>
    <submittedName>
        <fullName evidence="7">NAD(P)/FAD-dependent oxidoreductase</fullName>
    </submittedName>
</protein>
<accession>A0A947CYD8</accession>
<keyword evidence="5" id="KW-0809">Transit peptide</keyword>
<keyword evidence="4" id="KW-0274">FAD</keyword>
<dbReference type="PANTHER" id="PTHR10632:SF2">
    <property type="entry name" value="SULFIDE:QUINONE OXIDOREDUCTASE, MITOCHONDRIAL"/>
    <property type="match status" value="1"/>
</dbReference>
<dbReference type="Gene3D" id="3.50.50.60">
    <property type="entry name" value="FAD/NAD(P)-binding domain"/>
    <property type="match status" value="2"/>
</dbReference>
<keyword evidence="6" id="KW-0560">Oxidoreductase</keyword>
<dbReference type="GO" id="GO:0048038">
    <property type="term" value="F:quinone binding"/>
    <property type="evidence" value="ECO:0007669"/>
    <property type="project" value="UniProtKB-KW"/>
</dbReference>
<dbReference type="GO" id="GO:0071949">
    <property type="term" value="F:FAD binding"/>
    <property type="evidence" value="ECO:0007669"/>
    <property type="project" value="TreeGrafter"/>
</dbReference>
<dbReference type="SUPFAM" id="SSF51905">
    <property type="entry name" value="FAD/NAD(P)-binding domain"/>
    <property type="match status" value="1"/>
</dbReference>